<reference evidence="3" key="2">
    <citation type="submission" date="2013-12" db="EMBL/GenBank/DDBJ databases">
        <title>Evolution of pathogenesis and genome organization in the Tremellales.</title>
        <authorList>
            <person name="Cuomo C."/>
            <person name="Litvintseva A."/>
            <person name="Heitman J."/>
            <person name="Chen Y."/>
            <person name="Sun S."/>
            <person name="Springer D."/>
            <person name="Dromer F."/>
            <person name="Young S."/>
            <person name="Zeng Q."/>
            <person name="Chapman S."/>
            <person name="Gujja S."/>
            <person name="Saif S."/>
            <person name="Birren B."/>
        </authorList>
    </citation>
    <scope>NUCLEOTIDE SEQUENCE [LARGE SCALE GENOMIC DNA]</scope>
    <source>
        <strain evidence="3">BCC8398</strain>
    </source>
</reference>
<name>A0A1B9GW53_9TREE</name>
<feature type="compositionally biased region" description="Basic and acidic residues" evidence="1">
    <location>
        <begin position="220"/>
        <end position="231"/>
    </location>
</feature>
<accession>A0A1B9GW53</accession>
<evidence type="ECO:0000256" key="1">
    <source>
        <dbReference type="SAM" id="MobiDB-lite"/>
    </source>
</evidence>
<evidence type="ECO:0000313" key="3">
    <source>
        <dbReference type="Proteomes" id="UP000092666"/>
    </source>
</evidence>
<dbReference type="OrthoDB" id="2575541at2759"/>
<feature type="compositionally biased region" description="Basic residues" evidence="1">
    <location>
        <begin position="152"/>
        <end position="163"/>
    </location>
</feature>
<protein>
    <submittedName>
        <fullName evidence="2">Uncharacterized protein</fullName>
    </submittedName>
</protein>
<gene>
    <name evidence="2" type="ORF">I316_02802</name>
</gene>
<evidence type="ECO:0000313" key="2">
    <source>
        <dbReference type="EMBL" id="OCF35256.1"/>
    </source>
</evidence>
<sequence length="263" mass="28432">MGRDGYIQVEFYKEGQWSNAIIEQLENALSHAKLTNPDDQQKSAWQTFTTKAPITPELEEAFRRQAAAAFATSPQSMGYSITSSISSRNGVTTSQTSLQIGKATPWTPAEVDMVERYLVGLFPAGQLLGPSGRPVGLIDQPHHSTHSSRSTSHSHHSSSHSHHTGQTFTYSHGGAPSIMSIPSTISEAGTVPPSKPSRGLTMKRSDRLEALPASPTSAQDHVDVQRHEAQHHQGRKGHEHGHGNGTGVFKSISQKFSKKTALG</sequence>
<dbReference type="EMBL" id="KI669499">
    <property type="protein sequence ID" value="OCF35256.1"/>
    <property type="molecule type" value="Genomic_DNA"/>
</dbReference>
<reference evidence="2 3" key="1">
    <citation type="submission" date="2013-07" db="EMBL/GenBank/DDBJ databases">
        <title>The Genome Sequence of Cryptococcus heveanensis BCC8398.</title>
        <authorList>
            <consortium name="The Broad Institute Genome Sequencing Platform"/>
            <person name="Cuomo C."/>
            <person name="Litvintseva A."/>
            <person name="Chen Y."/>
            <person name="Heitman J."/>
            <person name="Sun S."/>
            <person name="Springer D."/>
            <person name="Dromer F."/>
            <person name="Young S.K."/>
            <person name="Zeng Q."/>
            <person name="Gargeya S."/>
            <person name="Fitzgerald M."/>
            <person name="Abouelleil A."/>
            <person name="Alvarado L."/>
            <person name="Berlin A.M."/>
            <person name="Chapman S.B."/>
            <person name="Dewar J."/>
            <person name="Goldberg J."/>
            <person name="Griggs A."/>
            <person name="Gujja S."/>
            <person name="Hansen M."/>
            <person name="Howarth C."/>
            <person name="Imamovic A."/>
            <person name="Larimer J."/>
            <person name="McCowan C."/>
            <person name="Murphy C."/>
            <person name="Pearson M."/>
            <person name="Priest M."/>
            <person name="Roberts A."/>
            <person name="Saif S."/>
            <person name="Shea T."/>
            <person name="Sykes S."/>
            <person name="Wortman J."/>
            <person name="Nusbaum C."/>
            <person name="Birren B."/>
        </authorList>
    </citation>
    <scope>NUCLEOTIDE SEQUENCE [LARGE SCALE GENOMIC DNA]</scope>
    <source>
        <strain evidence="2 3">BCC8398</strain>
    </source>
</reference>
<dbReference type="AlphaFoldDB" id="A0A1B9GW53"/>
<dbReference type="Proteomes" id="UP000092666">
    <property type="component" value="Unassembled WGS sequence"/>
</dbReference>
<keyword evidence="3" id="KW-1185">Reference proteome</keyword>
<feature type="region of interest" description="Disordered" evidence="1">
    <location>
        <begin position="132"/>
        <end position="263"/>
    </location>
</feature>
<proteinExistence type="predicted"/>
<organism evidence="2 3">
    <name type="scientific">Kwoniella heveanensis BCC8398</name>
    <dbReference type="NCBI Taxonomy" id="1296120"/>
    <lineage>
        <taxon>Eukaryota</taxon>
        <taxon>Fungi</taxon>
        <taxon>Dikarya</taxon>
        <taxon>Basidiomycota</taxon>
        <taxon>Agaricomycotina</taxon>
        <taxon>Tremellomycetes</taxon>
        <taxon>Tremellales</taxon>
        <taxon>Cryptococcaceae</taxon>
        <taxon>Kwoniella</taxon>
    </lineage>
</organism>